<accession>A0ABW0KQD3</accession>
<evidence type="ECO:0000313" key="6">
    <source>
        <dbReference type="Proteomes" id="UP001596052"/>
    </source>
</evidence>
<dbReference type="Proteomes" id="UP001596052">
    <property type="component" value="Unassembled WGS sequence"/>
</dbReference>
<dbReference type="EMBL" id="JBHSMQ010000003">
    <property type="protein sequence ID" value="MFC5455172.1"/>
    <property type="molecule type" value="Genomic_DNA"/>
</dbReference>
<reference evidence="6" key="1">
    <citation type="journal article" date="2019" name="Int. J. Syst. Evol. Microbiol.">
        <title>The Global Catalogue of Microorganisms (GCM) 10K type strain sequencing project: providing services to taxonomists for standard genome sequencing and annotation.</title>
        <authorList>
            <consortium name="The Broad Institute Genomics Platform"/>
            <consortium name="The Broad Institute Genome Sequencing Center for Infectious Disease"/>
            <person name="Wu L."/>
            <person name="Ma J."/>
        </authorList>
    </citation>
    <scope>NUCLEOTIDE SEQUENCE [LARGE SCALE GENOMIC DNA]</scope>
    <source>
        <strain evidence="6">CGMCC 4.1469</strain>
    </source>
</reference>
<dbReference type="SUPFAM" id="SSF46785">
    <property type="entry name" value="Winged helix' DNA-binding domain"/>
    <property type="match status" value="1"/>
</dbReference>
<keyword evidence="3" id="KW-0238">DNA-binding</keyword>
<evidence type="ECO:0000256" key="3">
    <source>
        <dbReference type="ARBA" id="ARBA00023125"/>
    </source>
</evidence>
<gene>
    <name evidence="5" type="ORF">ACFQDI_09925</name>
</gene>
<dbReference type="InterPro" id="IPR036390">
    <property type="entry name" value="WH_DNA-bd_sf"/>
</dbReference>
<evidence type="ECO:0000256" key="1">
    <source>
        <dbReference type="ARBA" id="ARBA00011046"/>
    </source>
</evidence>
<comment type="caution">
    <text evidence="5">The sequence shown here is derived from an EMBL/GenBank/DDBJ whole genome shotgun (WGS) entry which is preliminary data.</text>
</comment>
<dbReference type="PIRSF" id="PIRSF019455">
    <property type="entry name" value="CopR_AtkY"/>
    <property type="match status" value="1"/>
</dbReference>
<dbReference type="RefSeq" id="WP_377165990.1">
    <property type="nucleotide sequence ID" value="NZ_JBHSMQ010000003.1"/>
</dbReference>
<dbReference type="Gene3D" id="1.10.10.10">
    <property type="entry name" value="Winged helix-like DNA-binding domain superfamily/Winged helix DNA-binding domain"/>
    <property type="match status" value="1"/>
</dbReference>
<proteinExistence type="inferred from homology"/>
<keyword evidence="4" id="KW-0804">Transcription</keyword>
<sequence>MAAKDDQLSKRERQAMDIVYRLGKATAEEIQEEMPDQPSYSAVRALLSILVDKKLLKHTRESRRYVYEPAISREKARDTALRKLMRTFFDGSPGKLMASLLDAKDRKLPPEEVAAIRKLLDEQSRS</sequence>
<dbReference type="Gene3D" id="1.10.4040.10">
    <property type="entry name" value="Penicillinase repressor domain"/>
    <property type="match status" value="1"/>
</dbReference>
<organism evidence="5 6">
    <name type="scientific">Prosthecobacter fluviatilis</name>
    <dbReference type="NCBI Taxonomy" id="445931"/>
    <lineage>
        <taxon>Bacteria</taxon>
        <taxon>Pseudomonadati</taxon>
        <taxon>Verrucomicrobiota</taxon>
        <taxon>Verrucomicrobiia</taxon>
        <taxon>Verrucomicrobiales</taxon>
        <taxon>Verrucomicrobiaceae</taxon>
        <taxon>Prosthecobacter</taxon>
    </lineage>
</organism>
<dbReference type="InterPro" id="IPR036388">
    <property type="entry name" value="WH-like_DNA-bd_sf"/>
</dbReference>
<evidence type="ECO:0000256" key="2">
    <source>
        <dbReference type="ARBA" id="ARBA00023015"/>
    </source>
</evidence>
<comment type="similarity">
    <text evidence="1">Belongs to the BlaI transcriptional regulatory family.</text>
</comment>
<keyword evidence="2" id="KW-0805">Transcription regulation</keyword>
<dbReference type="Pfam" id="PF03965">
    <property type="entry name" value="Penicillinase_R"/>
    <property type="match status" value="1"/>
</dbReference>
<name>A0ABW0KQD3_9BACT</name>
<keyword evidence="6" id="KW-1185">Reference proteome</keyword>
<dbReference type="InterPro" id="IPR005650">
    <property type="entry name" value="BlaI_family"/>
</dbReference>
<protein>
    <submittedName>
        <fullName evidence="5">BlaI/MecI/CopY family transcriptional regulator</fullName>
    </submittedName>
</protein>
<evidence type="ECO:0000256" key="4">
    <source>
        <dbReference type="ARBA" id="ARBA00023163"/>
    </source>
</evidence>
<evidence type="ECO:0000313" key="5">
    <source>
        <dbReference type="EMBL" id="MFC5455172.1"/>
    </source>
</evidence>